<accession>A0ACC2UE74</accession>
<dbReference type="Proteomes" id="UP001165960">
    <property type="component" value="Unassembled WGS sequence"/>
</dbReference>
<gene>
    <name evidence="1" type="ORF">DSO57_1018026</name>
</gene>
<keyword evidence="2" id="KW-1185">Reference proteome</keyword>
<evidence type="ECO:0000313" key="1">
    <source>
        <dbReference type="EMBL" id="KAJ9085026.1"/>
    </source>
</evidence>
<evidence type="ECO:0000313" key="2">
    <source>
        <dbReference type="Proteomes" id="UP001165960"/>
    </source>
</evidence>
<sequence>MRLLLFPYLLSKYQAWLKDERAYLDSSRSRSARYAPVLKSLPFSTKLNLSQELELGKDMLWSDTRSARKRSGFDLAKHFPIPSKTYSWSTGKEEGTTFYTLKLGVHLEVVSESYTLGLVGCEAYEECDHVAFGSILNSWRISSPVSKEDREWKAILSKVIPHSCFTKKKSPPFPAKKRVGIWSKTFRFIHIVISGTL</sequence>
<dbReference type="EMBL" id="QTSX02000787">
    <property type="protein sequence ID" value="KAJ9085026.1"/>
    <property type="molecule type" value="Genomic_DNA"/>
</dbReference>
<reference evidence="1" key="1">
    <citation type="submission" date="2022-04" db="EMBL/GenBank/DDBJ databases">
        <title>Genome of the entomopathogenic fungus Entomophthora muscae.</title>
        <authorList>
            <person name="Elya C."/>
            <person name="Lovett B.R."/>
            <person name="Lee E."/>
            <person name="Macias A.M."/>
            <person name="Hajek A.E."/>
            <person name="De Bivort B.L."/>
            <person name="Kasson M.T."/>
            <person name="De Fine Licht H.H."/>
            <person name="Stajich J.E."/>
        </authorList>
    </citation>
    <scope>NUCLEOTIDE SEQUENCE</scope>
    <source>
        <strain evidence="1">Berkeley</strain>
    </source>
</reference>
<name>A0ACC2UE74_9FUNG</name>
<proteinExistence type="predicted"/>
<protein>
    <submittedName>
        <fullName evidence="1">Uncharacterized protein</fullName>
    </submittedName>
</protein>
<organism evidence="1 2">
    <name type="scientific">Entomophthora muscae</name>
    <dbReference type="NCBI Taxonomy" id="34485"/>
    <lineage>
        <taxon>Eukaryota</taxon>
        <taxon>Fungi</taxon>
        <taxon>Fungi incertae sedis</taxon>
        <taxon>Zoopagomycota</taxon>
        <taxon>Entomophthoromycotina</taxon>
        <taxon>Entomophthoromycetes</taxon>
        <taxon>Entomophthorales</taxon>
        <taxon>Entomophthoraceae</taxon>
        <taxon>Entomophthora</taxon>
    </lineage>
</organism>
<comment type="caution">
    <text evidence="1">The sequence shown here is derived from an EMBL/GenBank/DDBJ whole genome shotgun (WGS) entry which is preliminary data.</text>
</comment>